<sequence>MLAPLVAAAALLSACGGGTSQVEAFKPARLLVLGDEASMLVDDGNADGFKYGINDRRGTAAGKCLLVPTVAQFVAIQYNMVFAACNPTPTSGPNAGIKPDPKAFIHARLNAQVDDATTGLKAQIDGIANVGSSDMVLVMIGANDMIDLYAQKKAGTLTAAQAEAEATRRGSVAAAQINRILRTGARALVITIPDMGTSPYALTADKTDAGAAKLMSTLSTEYNAALRLGIDSTDFDGRNYGLVLADDVVAAMARFPGSFLSSPSNVADAACNSATPDTCVLTDSKDTTTLVDGAKNATAPTNAYLWATDRHLGPVALTQIANQAISRAINNPF</sequence>
<reference evidence="2" key="1">
    <citation type="submission" date="2019-03" db="EMBL/GenBank/DDBJ databases">
        <title>Aquabacterium pictum sp.nov., the first bacteriochlorophyll a-containing freshwater bacterium in the genus Aquabacterium of the class Betaproteobacteria.</title>
        <authorList>
            <person name="Hirose S."/>
            <person name="Tank M."/>
            <person name="Hara E."/>
            <person name="Tamaki H."/>
            <person name="Takaichi S."/>
            <person name="Haruta S."/>
            <person name="Hanada S."/>
        </authorList>
    </citation>
    <scope>NUCLEOTIDE SEQUENCE [LARGE SCALE GENOMIC DNA]</scope>
    <source>
        <strain evidence="2">W35</strain>
    </source>
</reference>
<dbReference type="InterPro" id="IPR001087">
    <property type="entry name" value="GDSL"/>
</dbReference>
<comment type="caution">
    <text evidence="1">The sequence shown here is derived from an EMBL/GenBank/DDBJ whole genome shotgun (WGS) entry which is preliminary data.</text>
</comment>
<organism evidence="1 2">
    <name type="scientific">Pseudaquabacterium pictum</name>
    <dbReference type="NCBI Taxonomy" id="2315236"/>
    <lineage>
        <taxon>Bacteria</taxon>
        <taxon>Pseudomonadati</taxon>
        <taxon>Pseudomonadota</taxon>
        <taxon>Betaproteobacteria</taxon>
        <taxon>Burkholderiales</taxon>
        <taxon>Sphaerotilaceae</taxon>
        <taxon>Pseudaquabacterium</taxon>
    </lineage>
</organism>
<dbReference type="Proteomes" id="UP000301751">
    <property type="component" value="Unassembled WGS sequence"/>
</dbReference>
<dbReference type="SUPFAM" id="SSF52266">
    <property type="entry name" value="SGNH hydrolase"/>
    <property type="match status" value="1"/>
</dbReference>
<gene>
    <name evidence="1" type="ORF">AQPW35_30290</name>
</gene>
<keyword evidence="2" id="KW-1185">Reference proteome</keyword>
<dbReference type="GO" id="GO:0016788">
    <property type="term" value="F:hydrolase activity, acting on ester bonds"/>
    <property type="evidence" value="ECO:0007669"/>
    <property type="project" value="InterPro"/>
</dbReference>
<accession>A0A480AYR0</accession>
<dbReference type="AlphaFoldDB" id="A0A480AYR0"/>
<evidence type="ECO:0000313" key="2">
    <source>
        <dbReference type="Proteomes" id="UP000301751"/>
    </source>
</evidence>
<dbReference type="EMBL" id="BJCL01000007">
    <property type="protein sequence ID" value="GCL63948.1"/>
    <property type="molecule type" value="Genomic_DNA"/>
</dbReference>
<proteinExistence type="predicted"/>
<dbReference type="Gene3D" id="3.40.50.1110">
    <property type="entry name" value="SGNH hydrolase"/>
    <property type="match status" value="1"/>
</dbReference>
<evidence type="ECO:0000313" key="1">
    <source>
        <dbReference type="EMBL" id="GCL63948.1"/>
    </source>
</evidence>
<dbReference type="Pfam" id="PF00657">
    <property type="entry name" value="Lipase_GDSL"/>
    <property type="match status" value="1"/>
</dbReference>
<name>A0A480AYR0_9BURK</name>
<evidence type="ECO:0008006" key="3">
    <source>
        <dbReference type="Google" id="ProtNLM"/>
    </source>
</evidence>
<dbReference type="InterPro" id="IPR036514">
    <property type="entry name" value="SGNH_hydro_sf"/>
</dbReference>
<protein>
    <recommendedName>
        <fullName evidence="3">Esterase</fullName>
    </recommendedName>
</protein>